<name>A0A1F6G834_9PROT</name>
<gene>
    <name evidence="1" type="ORF">A2527_04975</name>
</gene>
<dbReference type="PANTHER" id="PTHR34071">
    <property type="entry name" value="5-NITROIMIDAZOLE ANTIBIOTICS RESISTANCE PROTEIN, NIMA-FAMILY-RELATED PROTEIN-RELATED"/>
    <property type="match status" value="1"/>
</dbReference>
<dbReference type="AlphaFoldDB" id="A0A1F6G834"/>
<organism evidence="1 2">
    <name type="scientific">Candidatus Lambdaproteobacteria bacterium RIFOXYD2_FULL_50_16</name>
    <dbReference type="NCBI Taxonomy" id="1817772"/>
    <lineage>
        <taxon>Bacteria</taxon>
        <taxon>Pseudomonadati</taxon>
        <taxon>Pseudomonadota</taxon>
        <taxon>Candidatus Lambdaproteobacteria</taxon>
    </lineage>
</organism>
<accession>A0A1F6G834</accession>
<dbReference type="Pfam" id="PF12900">
    <property type="entry name" value="Pyridox_ox_2"/>
    <property type="match status" value="1"/>
</dbReference>
<sequence>MRRVEFLVTDPALIGAVFEEAESGCLGLIDETGAPYQTQVNLVWAQGALWFHSGPLGTKIKLIKACPKVHVSVVLASSFVPSYATDPQKPCSATQFFRSVHVKGEAQLVEDLGLKAQILGLLMQKLQPEGGYQPLEQYPSALRSVALVQIIPQEITGKFKFGQNLTAQKRQDLIKTLQESADPRAQEALAWINRLA</sequence>
<evidence type="ECO:0000313" key="1">
    <source>
        <dbReference type="EMBL" id="OGG94254.1"/>
    </source>
</evidence>
<evidence type="ECO:0000313" key="2">
    <source>
        <dbReference type="Proteomes" id="UP000178449"/>
    </source>
</evidence>
<dbReference type="InterPro" id="IPR024747">
    <property type="entry name" value="Pyridox_Oxase-rel"/>
</dbReference>
<dbReference type="Proteomes" id="UP000178449">
    <property type="component" value="Unassembled WGS sequence"/>
</dbReference>
<comment type="caution">
    <text evidence="1">The sequence shown here is derived from an EMBL/GenBank/DDBJ whole genome shotgun (WGS) entry which is preliminary data.</text>
</comment>
<dbReference type="STRING" id="1817772.A2527_04975"/>
<dbReference type="PANTHER" id="PTHR34071:SF2">
    <property type="entry name" value="FLAVIN-NUCLEOTIDE-BINDING PROTEIN"/>
    <property type="match status" value="1"/>
</dbReference>
<dbReference type="Gene3D" id="2.30.110.10">
    <property type="entry name" value="Electron Transport, Fmn-binding Protein, Chain A"/>
    <property type="match status" value="1"/>
</dbReference>
<reference evidence="1 2" key="1">
    <citation type="journal article" date="2016" name="Nat. Commun.">
        <title>Thousands of microbial genomes shed light on interconnected biogeochemical processes in an aquifer system.</title>
        <authorList>
            <person name="Anantharaman K."/>
            <person name="Brown C.T."/>
            <person name="Hug L.A."/>
            <person name="Sharon I."/>
            <person name="Castelle C.J."/>
            <person name="Probst A.J."/>
            <person name="Thomas B.C."/>
            <person name="Singh A."/>
            <person name="Wilkins M.J."/>
            <person name="Karaoz U."/>
            <person name="Brodie E.L."/>
            <person name="Williams K.H."/>
            <person name="Hubbard S.S."/>
            <person name="Banfield J.F."/>
        </authorList>
    </citation>
    <scope>NUCLEOTIDE SEQUENCE [LARGE SCALE GENOMIC DNA]</scope>
</reference>
<dbReference type="InterPro" id="IPR012349">
    <property type="entry name" value="Split_barrel_FMN-bd"/>
</dbReference>
<evidence type="ECO:0008006" key="3">
    <source>
        <dbReference type="Google" id="ProtNLM"/>
    </source>
</evidence>
<protein>
    <recommendedName>
        <fullName evidence="3">Pyridoxamine 5'-phosphate oxidase putative domain-containing protein</fullName>
    </recommendedName>
</protein>
<proteinExistence type="predicted"/>
<dbReference type="EMBL" id="MFNE01000041">
    <property type="protein sequence ID" value="OGG94254.1"/>
    <property type="molecule type" value="Genomic_DNA"/>
</dbReference>
<dbReference type="SUPFAM" id="SSF50475">
    <property type="entry name" value="FMN-binding split barrel"/>
    <property type="match status" value="1"/>
</dbReference>